<proteinExistence type="predicted"/>
<accession>A0ABR8XD57</accession>
<dbReference type="Proteomes" id="UP000640930">
    <property type="component" value="Unassembled WGS sequence"/>
</dbReference>
<dbReference type="Pfam" id="PF11337">
    <property type="entry name" value="DUF3139"/>
    <property type="match status" value="1"/>
</dbReference>
<reference evidence="1 2" key="1">
    <citation type="submission" date="2020-08" db="EMBL/GenBank/DDBJ databases">
        <title>A Genomic Blueprint of the Chicken Gut Microbiome.</title>
        <authorList>
            <person name="Gilroy R."/>
            <person name="Ravi A."/>
            <person name="Getino M."/>
            <person name="Pursley I."/>
            <person name="Horton D.L."/>
            <person name="Alikhan N.-F."/>
            <person name="Baker D."/>
            <person name="Gharbi K."/>
            <person name="Hall N."/>
            <person name="Watson M."/>
            <person name="Adriaenssens E.M."/>
            <person name="Foster-Nyarko E."/>
            <person name="Jarju S."/>
            <person name="Secka A."/>
            <person name="Antonio M."/>
            <person name="Oren A."/>
            <person name="Chaudhuri R."/>
            <person name="La Ragione R.M."/>
            <person name="Hildebrand F."/>
            <person name="Pallen M.J."/>
        </authorList>
    </citation>
    <scope>NUCLEOTIDE SEQUENCE [LARGE SCALE GENOMIC DNA]</scope>
    <source>
        <strain evidence="1 2">Re31</strain>
    </source>
</reference>
<sequence>MILSFGIFIQFKKHQASDDVMYYLTEIRGYDESEIKTLESKWAFGGLPNYYVEVTFQNEPNIVYLYLAHHLIGQFEYYDMNGETIPIKDLKNYDPTTIENEKTIFIN</sequence>
<gene>
    <name evidence="1" type="ORF">H9636_11050</name>
</gene>
<keyword evidence="2" id="KW-1185">Reference proteome</keyword>
<evidence type="ECO:0000313" key="1">
    <source>
        <dbReference type="EMBL" id="MBD8027189.1"/>
    </source>
</evidence>
<organism evidence="1 2">
    <name type="scientific">Ureibacillus galli</name>
    <dbReference type="NCBI Taxonomy" id="2762222"/>
    <lineage>
        <taxon>Bacteria</taxon>
        <taxon>Bacillati</taxon>
        <taxon>Bacillota</taxon>
        <taxon>Bacilli</taxon>
        <taxon>Bacillales</taxon>
        <taxon>Caryophanaceae</taxon>
        <taxon>Ureibacillus</taxon>
    </lineage>
</organism>
<protein>
    <submittedName>
        <fullName evidence="1">DUF3139 domain-containing protein</fullName>
    </submittedName>
</protein>
<dbReference type="EMBL" id="JACSQA010000015">
    <property type="protein sequence ID" value="MBD8027189.1"/>
    <property type="molecule type" value="Genomic_DNA"/>
</dbReference>
<comment type="caution">
    <text evidence="1">The sequence shown here is derived from an EMBL/GenBank/DDBJ whole genome shotgun (WGS) entry which is preliminary data.</text>
</comment>
<dbReference type="InterPro" id="IPR021486">
    <property type="entry name" value="DUF3139"/>
</dbReference>
<name>A0ABR8XD57_9BACL</name>
<evidence type="ECO:0000313" key="2">
    <source>
        <dbReference type="Proteomes" id="UP000640930"/>
    </source>
</evidence>